<comment type="caution">
    <text evidence="1">The sequence shown here is derived from an EMBL/GenBank/DDBJ whole genome shotgun (WGS) entry which is preliminary data.</text>
</comment>
<proteinExistence type="predicted"/>
<dbReference type="Proteomes" id="UP000676336">
    <property type="component" value="Unassembled WGS sequence"/>
</dbReference>
<sequence>MKYFQQHQILFHADFQLLLIRYGMIALENIMVLLSVSKLAKPNEIKSYSKTIFCLNLLIMKKKLCITATNLSQLLNHVLKLERLKRITDMMTIIKNYIHLHPINTFNALNALKLEFDFNNYDMKFLRDLKLLNRKVSKIIDEEQEQEDQNQHKFHSAIDEDFDLDAYNELFKTKELQSNISEQYNQDYLEKLKLILQN</sequence>
<dbReference type="AlphaFoldDB" id="A0A8S2JYQ9"/>
<protein>
    <submittedName>
        <fullName evidence="1">Uncharacterized protein</fullName>
    </submittedName>
</protein>
<evidence type="ECO:0000313" key="2">
    <source>
        <dbReference type="Proteomes" id="UP000676336"/>
    </source>
</evidence>
<name>A0A8S2JYQ9_9BILA</name>
<gene>
    <name evidence="1" type="ORF">SMN809_LOCUS2902</name>
</gene>
<accession>A0A8S2JYQ9</accession>
<reference evidence="1" key="1">
    <citation type="submission" date="2021-02" db="EMBL/GenBank/DDBJ databases">
        <authorList>
            <person name="Nowell W R."/>
        </authorList>
    </citation>
    <scope>NUCLEOTIDE SEQUENCE</scope>
</reference>
<evidence type="ECO:0000313" key="1">
    <source>
        <dbReference type="EMBL" id="CAF3831653.1"/>
    </source>
</evidence>
<organism evidence="1 2">
    <name type="scientific">Rotaria magnacalcarata</name>
    <dbReference type="NCBI Taxonomy" id="392030"/>
    <lineage>
        <taxon>Eukaryota</taxon>
        <taxon>Metazoa</taxon>
        <taxon>Spiralia</taxon>
        <taxon>Gnathifera</taxon>
        <taxon>Rotifera</taxon>
        <taxon>Eurotatoria</taxon>
        <taxon>Bdelloidea</taxon>
        <taxon>Philodinida</taxon>
        <taxon>Philodinidae</taxon>
        <taxon>Rotaria</taxon>
    </lineage>
</organism>
<dbReference type="EMBL" id="CAJOBI010000564">
    <property type="protein sequence ID" value="CAF3831653.1"/>
    <property type="molecule type" value="Genomic_DNA"/>
</dbReference>